<name>A0A099YCG9_LIMMU</name>
<dbReference type="Proteomes" id="UP000030001">
    <property type="component" value="Unassembled WGS sequence"/>
</dbReference>
<protein>
    <submittedName>
        <fullName evidence="1">Uncharacterized protein</fullName>
    </submittedName>
</protein>
<accession>A0A099YCG9</accession>
<reference evidence="1 2" key="1">
    <citation type="submission" date="2014-09" db="EMBL/GenBank/DDBJ databases">
        <title>Lactobacillus mucosae CRL573 Genome Sequencing.</title>
        <authorList>
            <person name="Bleckwedel J."/>
            <person name="Teran L.C."/>
            <person name="Bonacina J."/>
            <person name="Saavedra L."/>
            <person name="Mozzi F.B."/>
            <person name="Raya R.R."/>
        </authorList>
    </citation>
    <scope>NUCLEOTIDE SEQUENCE [LARGE SCALE GENOMIC DNA]</scope>
    <source>
        <strain evidence="1 2">CRL573</strain>
    </source>
</reference>
<comment type="caution">
    <text evidence="1">The sequence shown here is derived from an EMBL/GenBank/DDBJ whole genome shotgun (WGS) entry which is preliminary data.</text>
</comment>
<proteinExistence type="predicted"/>
<organism evidence="1 2">
    <name type="scientific">Limosilactobacillus mucosae</name>
    <name type="common">Lactobacillus mucosae</name>
    <dbReference type="NCBI Taxonomy" id="97478"/>
    <lineage>
        <taxon>Bacteria</taxon>
        <taxon>Bacillati</taxon>
        <taxon>Bacillota</taxon>
        <taxon>Bacilli</taxon>
        <taxon>Lactobacillales</taxon>
        <taxon>Lactobacillaceae</taxon>
        <taxon>Limosilactobacillus</taxon>
    </lineage>
</organism>
<dbReference type="EMBL" id="JROC01000035">
    <property type="protein sequence ID" value="KGL66563.1"/>
    <property type="molecule type" value="Genomic_DNA"/>
</dbReference>
<dbReference type="AlphaFoldDB" id="A0A099YCG9"/>
<gene>
    <name evidence="1" type="ORF">LX03_08015</name>
</gene>
<evidence type="ECO:0000313" key="2">
    <source>
        <dbReference type="Proteomes" id="UP000030001"/>
    </source>
</evidence>
<evidence type="ECO:0000313" key="1">
    <source>
        <dbReference type="EMBL" id="KGL66563.1"/>
    </source>
</evidence>
<sequence length="347" mass="40713">MSEYKEIRQWLYLSNNEICFNIAYVLAIVNGASESTIFQQQESRALSFTRLRKDIKKAGAKINLVPAQTIQFIKDINGEPIDKFSASQEEIEALSTENLYKLLEFEKQRLNIQQSENNFKYKYKTYGEITRNSDNELFINIEKTRYDIEGRGYTNGNMIYPNYAVSAPSAKVLIYQAKKYQEALSENNEIIKISPTEIDFGDRNRRPNNAEWYVSRKLHDFLYNKYISGKTYDLGDRIKTIDELLKSTPKISDYASNKKGNITTYEMSLNDVEAFNKNNRRIVKKITEKAKEQVKKSWELESHSRHELIEAQRRLHKIRELLTKNNNSQPFIDQDTLMKIKNLTNQY</sequence>